<name>A0AC60QX89_IXOPE</name>
<keyword evidence="2" id="KW-1185">Reference proteome</keyword>
<organism evidence="1 2">
    <name type="scientific">Ixodes persulcatus</name>
    <name type="common">Taiga tick</name>
    <dbReference type="NCBI Taxonomy" id="34615"/>
    <lineage>
        <taxon>Eukaryota</taxon>
        <taxon>Metazoa</taxon>
        <taxon>Ecdysozoa</taxon>
        <taxon>Arthropoda</taxon>
        <taxon>Chelicerata</taxon>
        <taxon>Arachnida</taxon>
        <taxon>Acari</taxon>
        <taxon>Parasitiformes</taxon>
        <taxon>Ixodida</taxon>
        <taxon>Ixodoidea</taxon>
        <taxon>Ixodidae</taxon>
        <taxon>Ixodinae</taxon>
        <taxon>Ixodes</taxon>
    </lineage>
</organism>
<protein>
    <submittedName>
        <fullName evidence="1">Uncharacterized protein</fullName>
    </submittedName>
</protein>
<dbReference type="Proteomes" id="UP000805193">
    <property type="component" value="Unassembled WGS sequence"/>
</dbReference>
<reference evidence="1 2" key="1">
    <citation type="journal article" date="2020" name="Cell">
        <title>Large-Scale Comparative Analyses of Tick Genomes Elucidate Their Genetic Diversity and Vector Capacities.</title>
        <authorList>
            <consortium name="Tick Genome and Microbiome Consortium (TIGMIC)"/>
            <person name="Jia N."/>
            <person name="Wang J."/>
            <person name="Shi W."/>
            <person name="Du L."/>
            <person name="Sun Y."/>
            <person name="Zhan W."/>
            <person name="Jiang J.F."/>
            <person name="Wang Q."/>
            <person name="Zhang B."/>
            <person name="Ji P."/>
            <person name="Bell-Sakyi L."/>
            <person name="Cui X.M."/>
            <person name="Yuan T.T."/>
            <person name="Jiang B.G."/>
            <person name="Yang W.F."/>
            <person name="Lam T.T."/>
            <person name="Chang Q.C."/>
            <person name="Ding S.J."/>
            <person name="Wang X.J."/>
            <person name="Zhu J.G."/>
            <person name="Ruan X.D."/>
            <person name="Zhao L."/>
            <person name="Wei J.T."/>
            <person name="Ye R.Z."/>
            <person name="Que T.C."/>
            <person name="Du C.H."/>
            <person name="Zhou Y.H."/>
            <person name="Cheng J.X."/>
            <person name="Dai P.F."/>
            <person name="Guo W.B."/>
            <person name="Han X.H."/>
            <person name="Huang E.J."/>
            <person name="Li L.F."/>
            <person name="Wei W."/>
            <person name="Gao Y.C."/>
            <person name="Liu J.Z."/>
            <person name="Shao H.Z."/>
            <person name="Wang X."/>
            <person name="Wang C.C."/>
            <person name="Yang T.C."/>
            <person name="Huo Q.B."/>
            <person name="Li W."/>
            <person name="Chen H.Y."/>
            <person name="Chen S.E."/>
            <person name="Zhou L.G."/>
            <person name="Ni X.B."/>
            <person name="Tian J.H."/>
            <person name="Sheng Y."/>
            <person name="Liu T."/>
            <person name="Pan Y.S."/>
            <person name="Xia L.Y."/>
            <person name="Li J."/>
            <person name="Zhao F."/>
            <person name="Cao W.C."/>
        </authorList>
    </citation>
    <scope>NUCLEOTIDE SEQUENCE [LARGE SCALE GENOMIC DNA]</scope>
    <source>
        <strain evidence="1">Iper-2018</strain>
    </source>
</reference>
<accession>A0AC60QX89</accession>
<proteinExistence type="predicted"/>
<evidence type="ECO:0000313" key="1">
    <source>
        <dbReference type="EMBL" id="KAG0443825.1"/>
    </source>
</evidence>
<sequence>MATKRKADPLETEVKVLRAADSGRRKKDIPVDFELAPSTTSTILSARKKIKDCYANNTIKTDRKS</sequence>
<evidence type="ECO:0000313" key="2">
    <source>
        <dbReference type="Proteomes" id="UP000805193"/>
    </source>
</evidence>
<comment type="caution">
    <text evidence="1">The sequence shown here is derived from an EMBL/GenBank/DDBJ whole genome shotgun (WGS) entry which is preliminary data.</text>
</comment>
<gene>
    <name evidence="1" type="ORF">HPB47_014493</name>
</gene>
<dbReference type="EMBL" id="JABSTQ010002852">
    <property type="protein sequence ID" value="KAG0443825.1"/>
    <property type="molecule type" value="Genomic_DNA"/>
</dbReference>